<dbReference type="Gene3D" id="3.40.190.10">
    <property type="entry name" value="Periplasmic binding protein-like II"/>
    <property type="match status" value="2"/>
</dbReference>
<feature type="chain" id="PRO_5047108294" description="Putrescine-binding periplasmic protein" evidence="6">
    <location>
        <begin position="26"/>
        <end position="379"/>
    </location>
</feature>
<evidence type="ECO:0000313" key="7">
    <source>
        <dbReference type="EMBL" id="MFD0727004.1"/>
    </source>
</evidence>
<organism evidence="7 8">
    <name type="scientific">Lysobacter brunescens</name>
    <dbReference type="NCBI Taxonomy" id="262323"/>
    <lineage>
        <taxon>Bacteria</taxon>
        <taxon>Pseudomonadati</taxon>
        <taxon>Pseudomonadota</taxon>
        <taxon>Gammaproteobacteria</taxon>
        <taxon>Lysobacterales</taxon>
        <taxon>Lysobacteraceae</taxon>
        <taxon>Lysobacter</taxon>
    </lineage>
</organism>
<sequence>MKLRMLALSVVVSMLVACGGGSDKAAPGAKPDAKADGKGGERVVNMYNWSDYIAEDTIPNFTKQTGIKVVYDVMDANETLEAKVMQGNTGYDIVVPSLQFLARQIQADVYQPIDRAKLPNYKNLDPSLMAIIAKNDPDNKFGVPYLYGFTGIGYNVAKVKAALGDVPVDSWDLVFKPELASKLKGCGIMALDTPTELVPIALNYIGEDPNSQDPAVIAKAAPLLKVLNANIRNFHSSEYVNALAAGDACVVVGWSGDVFQARDRAEEAGSAEVGFVIPKEGAPIFFDMMAIPKDAKNVDDAYVFMNHLLEPKVMAGISSYVSYANVVKDSEPLIDEAVRKNPGVYPDAEMMKKVFPLEPLTPAMSRQYADMWSAMKSGK</sequence>
<comment type="function">
    <text evidence="5">Required for the activity of the bacterial periplasmic transport system of putrescine.</text>
</comment>
<evidence type="ECO:0000256" key="2">
    <source>
        <dbReference type="ARBA" id="ARBA00022448"/>
    </source>
</evidence>
<dbReference type="InterPro" id="IPR006059">
    <property type="entry name" value="SBP"/>
</dbReference>
<gene>
    <name evidence="7" type="ORF">ACFQ0E_15525</name>
</gene>
<comment type="caution">
    <text evidence="7">The sequence shown here is derived from an EMBL/GenBank/DDBJ whole genome shotgun (WGS) entry which is preliminary data.</text>
</comment>
<dbReference type="EMBL" id="JBHTIF010000003">
    <property type="protein sequence ID" value="MFD0727004.1"/>
    <property type="molecule type" value="Genomic_DNA"/>
</dbReference>
<keyword evidence="8" id="KW-1185">Reference proteome</keyword>
<evidence type="ECO:0000313" key="8">
    <source>
        <dbReference type="Proteomes" id="UP001597110"/>
    </source>
</evidence>
<accession>A0ABW2YET9</accession>
<evidence type="ECO:0000256" key="5">
    <source>
        <dbReference type="PIRNR" id="PIRNR019574"/>
    </source>
</evidence>
<evidence type="ECO:0000256" key="6">
    <source>
        <dbReference type="SAM" id="SignalP"/>
    </source>
</evidence>
<comment type="similarity">
    <text evidence="5">Belongs to the bacterial solute-binding protein PotD/PotF family.</text>
</comment>
<dbReference type="CDD" id="cd13659">
    <property type="entry name" value="PBP2_PotF"/>
    <property type="match status" value="1"/>
</dbReference>
<keyword evidence="2 5" id="KW-0813">Transport</keyword>
<comment type="subcellular location">
    <subcellularLocation>
        <location evidence="1 5">Periplasm</location>
    </subcellularLocation>
</comment>
<dbReference type="PRINTS" id="PR00909">
    <property type="entry name" value="SPERMDNBNDNG"/>
</dbReference>
<proteinExistence type="inferred from homology"/>
<dbReference type="SUPFAM" id="SSF53850">
    <property type="entry name" value="Periplasmic binding protein-like II"/>
    <property type="match status" value="1"/>
</dbReference>
<reference evidence="8" key="1">
    <citation type="journal article" date="2019" name="Int. J. Syst. Evol. Microbiol.">
        <title>The Global Catalogue of Microorganisms (GCM) 10K type strain sequencing project: providing services to taxonomists for standard genome sequencing and annotation.</title>
        <authorList>
            <consortium name="The Broad Institute Genomics Platform"/>
            <consortium name="The Broad Institute Genome Sequencing Center for Infectious Disease"/>
            <person name="Wu L."/>
            <person name="Ma J."/>
        </authorList>
    </citation>
    <scope>NUCLEOTIDE SEQUENCE [LARGE SCALE GENOMIC DNA]</scope>
    <source>
        <strain evidence="8">CCUG 55585</strain>
    </source>
</reference>
<keyword evidence="4 5" id="KW-0574">Periplasm</keyword>
<dbReference type="RefSeq" id="WP_386825336.1">
    <property type="nucleotide sequence ID" value="NZ_JBHTIF010000003.1"/>
</dbReference>
<evidence type="ECO:0000256" key="4">
    <source>
        <dbReference type="ARBA" id="ARBA00022764"/>
    </source>
</evidence>
<dbReference type="PROSITE" id="PS51257">
    <property type="entry name" value="PROKAR_LIPOPROTEIN"/>
    <property type="match status" value="1"/>
</dbReference>
<protein>
    <recommendedName>
        <fullName evidence="5">Putrescine-binding periplasmic protein</fullName>
    </recommendedName>
</protein>
<dbReference type="Proteomes" id="UP001597110">
    <property type="component" value="Unassembled WGS sequence"/>
</dbReference>
<dbReference type="PANTHER" id="PTHR30222:SF12">
    <property type="entry name" value="NORSPERMIDINE SENSOR"/>
    <property type="match status" value="1"/>
</dbReference>
<dbReference type="InterPro" id="IPR001188">
    <property type="entry name" value="Sperm_putr-bd"/>
</dbReference>
<name>A0ABW2YET9_9GAMM</name>
<evidence type="ECO:0000256" key="1">
    <source>
        <dbReference type="ARBA" id="ARBA00004418"/>
    </source>
</evidence>
<dbReference type="PIRSF" id="PIRSF019574">
    <property type="entry name" value="Periplasmic_polyamine_BP"/>
    <property type="match status" value="1"/>
</dbReference>
<dbReference type="PANTHER" id="PTHR30222">
    <property type="entry name" value="SPERMIDINE/PUTRESCINE-BINDING PERIPLASMIC PROTEIN"/>
    <property type="match status" value="1"/>
</dbReference>
<keyword evidence="3 6" id="KW-0732">Signal</keyword>
<evidence type="ECO:0000256" key="3">
    <source>
        <dbReference type="ARBA" id="ARBA00022729"/>
    </source>
</evidence>
<dbReference type="Pfam" id="PF13416">
    <property type="entry name" value="SBP_bac_8"/>
    <property type="match status" value="1"/>
</dbReference>
<feature type="signal peptide" evidence="6">
    <location>
        <begin position="1"/>
        <end position="25"/>
    </location>
</feature>